<keyword evidence="3 5" id="KW-1133">Transmembrane helix</keyword>
<dbReference type="RefSeq" id="WP_119850842.1">
    <property type="nucleotide sequence ID" value="NZ_CP032412.1"/>
</dbReference>
<protein>
    <submittedName>
        <fullName evidence="6">DoxX family protein</fullName>
    </submittedName>
</protein>
<gene>
    <name evidence="6" type="ORF">D5F53_30765</name>
</gene>
<organism evidence="6 7">
    <name type="scientific">Paenibacillus lautus</name>
    <name type="common">Bacillus lautus</name>
    <dbReference type="NCBI Taxonomy" id="1401"/>
    <lineage>
        <taxon>Bacteria</taxon>
        <taxon>Bacillati</taxon>
        <taxon>Bacillota</taxon>
        <taxon>Bacilli</taxon>
        <taxon>Bacillales</taxon>
        <taxon>Paenibacillaceae</taxon>
        <taxon>Paenibacillus</taxon>
    </lineage>
</organism>
<dbReference type="AlphaFoldDB" id="A0A385TWY8"/>
<comment type="subcellular location">
    <subcellularLocation>
        <location evidence="1">Membrane</location>
        <topology evidence="1">Multi-pass membrane protein</topology>
    </subcellularLocation>
</comment>
<evidence type="ECO:0000256" key="5">
    <source>
        <dbReference type="SAM" id="Phobius"/>
    </source>
</evidence>
<evidence type="ECO:0000256" key="2">
    <source>
        <dbReference type="ARBA" id="ARBA00022692"/>
    </source>
</evidence>
<evidence type="ECO:0000256" key="1">
    <source>
        <dbReference type="ARBA" id="ARBA00004141"/>
    </source>
</evidence>
<feature type="transmembrane region" description="Helical" evidence="5">
    <location>
        <begin position="96"/>
        <end position="113"/>
    </location>
</feature>
<dbReference type="InterPro" id="IPR032808">
    <property type="entry name" value="DoxX"/>
</dbReference>
<dbReference type="GO" id="GO:0016020">
    <property type="term" value="C:membrane"/>
    <property type="evidence" value="ECO:0007669"/>
    <property type="project" value="UniProtKB-SubCell"/>
</dbReference>
<keyword evidence="7" id="KW-1185">Reference proteome</keyword>
<sequence>MEPIWIMLTRCILIGMFTLSASFKFLRTRSMVQHWTEYRYPFWGMLTVAGLETAGIVLMISAFWVPENAIYAASLFTVLMAGAIHAHLVRAKHKPIMAVNAMLMLTLSVILLIQ</sequence>
<dbReference type="EMBL" id="CP032412">
    <property type="protein sequence ID" value="AYB47414.1"/>
    <property type="molecule type" value="Genomic_DNA"/>
</dbReference>
<dbReference type="Pfam" id="PF13564">
    <property type="entry name" value="DoxX_2"/>
    <property type="match status" value="1"/>
</dbReference>
<evidence type="ECO:0000256" key="4">
    <source>
        <dbReference type="ARBA" id="ARBA00023136"/>
    </source>
</evidence>
<dbReference type="Proteomes" id="UP000266552">
    <property type="component" value="Chromosome"/>
</dbReference>
<dbReference type="KEGG" id="plw:D5F53_30765"/>
<evidence type="ECO:0000313" key="6">
    <source>
        <dbReference type="EMBL" id="AYB47414.1"/>
    </source>
</evidence>
<keyword evidence="4 5" id="KW-0472">Membrane</keyword>
<accession>A0A385TWY8</accession>
<reference evidence="6 7" key="1">
    <citation type="submission" date="2018-09" db="EMBL/GenBank/DDBJ databases">
        <title>Genome Sequence of Paenibacillus lautus Strain E7593-69, Azo Dye-Degrading Bacteria, Isolated from Commercial Tattoo Inks.</title>
        <authorList>
            <person name="Nho S.W."/>
            <person name="Kim S.-J."/>
            <person name="Kweon O."/>
            <person name="Cerniglia C.E."/>
        </authorList>
    </citation>
    <scope>NUCLEOTIDE SEQUENCE [LARGE SCALE GENOMIC DNA]</scope>
    <source>
        <strain evidence="6 7">E7593-69</strain>
    </source>
</reference>
<feature type="transmembrane region" description="Helical" evidence="5">
    <location>
        <begin position="38"/>
        <end position="64"/>
    </location>
</feature>
<evidence type="ECO:0000313" key="7">
    <source>
        <dbReference type="Proteomes" id="UP000266552"/>
    </source>
</evidence>
<evidence type="ECO:0000256" key="3">
    <source>
        <dbReference type="ARBA" id="ARBA00022989"/>
    </source>
</evidence>
<feature type="transmembrane region" description="Helical" evidence="5">
    <location>
        <begin position="6"/>
        <end position="26"/>
    </location>
</feature>
<proteinExistence type="predicted"/>
<name>A0A385TWY8_PAELA</name>
<keyword evidence="2 5" id="KW-0812">Transmembrane</keyword>
<feature type="transmembrane region" description="Helical" evidence="5">
    <location>
        <begin position="70"/>
        <end position="89"/>
    </location>
</feature>